<evidence type="ECO:0000313" key="3">
    <source>
        <dbReference type="Proteomes" id="UP000770661"/>
    </source>
</evidence>
<dbReference type="EMBL" id="JACEEZ010001607">
    <property type="protein sequence ID" value="KAG0729006.1"/>
    <property type="molecule type" value="Genomic_DNA"/>
</dbReference>
<organism evidence="2 3">
    <name type="scientific">Chionoecetes opilio</name>
    <name type="common">Atlantic snow crab</name>
    <name type="synonym">Cancer opilio</name>
    <dbReference type="NCBI Taxonomy" id="41210"/>
    <lineage>
        <taxon>Eukaryota</taxon>
        <taxon>Metazoa</taxon>
        <taxon>Ecdysozoa</taxon>
        <taxon>Arthropoda</taxon>
        <taxon>Crustacea</taxon>
        <taxon>Multicrustacea</taxon>
        <taxon>Malacostraca</taxon>
        <taxon>Eumalacostraca</taxon>
        <taxon>Eucarida</taxon>
        <taxon>Decapoda</taxon>
        <taxon>Pleocyemata</taxon>
        <taxon>Brachyura</taxon>
        <taxon>Eubrachyura</taxon>
        <taxon>Majoidea</taxon>
        <taxon>Majidae</taxon>
        <taxon>Chionoecetes</taxon>
    </lineage>
</organism>
<comment type="caution">
    <text evidence="2">The sequence shown here is derived from an EMBL/GenBank/DDBJ whole genome shotgun (WGS) entry which is preliminary data.</text>
</comment>
<proteinExistence type="predicted"/>
<feature type="region of interest" description="Disordered" evidence="1">
    <location>
        <begin position="54"/>
        <end position="137"/>
    </location>
</feature>
<feature type="compositionally biased region" description="Low complexity" evidence="1">
    <location>
        <begin position="87"/>
        <end position="102"/>
    </location>
</feature>
<accession>A0A8J4YV74</accession>
<reference evidence="2" key="1">
    <citation type="submission" date="2020-07" db="EMBL/GenBank/DDBJ databases">
        <title>The High-quality genome of the commercially important snow crab, Chionoecetes opilio.</title>
        <authorList>
            <person name="Jeong J.-H."/>
            <person name="Ryu S."/>
        </authorList>
    </citation>
    <scope>NUCLEOTIDE SEQUENCE</scope>
    <source>
        <strain evidence="2">MADBK_172401_WGS</strain>
        <tissue evidence="2">Digestive gland</tissue>
    </source>
</reference>
<keyword evidence="3" id="KW-1185">Reference proteome</keyword>
<name>A0A8J4YV74_CHIOP</name>
<evidence type="ECO:0000256" key="1">
    <source>
        <dbReference type="SAM" id="MobiDB-lite"/>
    </source>
</evidence>
<gene>
    <name evidence="2" type="ORF">GWK47_031262</name>
</gene>
<evidence type="ECO:0000313" key="2">
    <source>
        <dbReference type="EMBL" id="KAG0729006.1"/>
    </source>
</evidence>
<dbReference type="Proteomes" id="UP000770661">
    <property type="component" value="Unassembled WGS sequence"/>
</dbReference>
<dbReference type="AlphaFoldDB" id="A0A8J4YV74"/>
<protein>
    <submittedName>
        <fullName evidence="2">Uncharacterized protein</fullName>
    </submittedName>
</protein>
<sequence>MNPNTCITEHMLPEFASKAWIKSSTPTNILSGFAATGIWPINRLIFPDEAFAGAEVTERPPPQADGQELPDLNPDLEATPSTPPRQPTQEPSTNNPSTSTHSPPGPSSVGDISEVTPDSVRPFPKASARPLGKGRKKVRACILTENEEAIANLKAKEEKKAG</sequence>
<dbReference type="OrthoDB" id="4327074at2759"/>